<dbReference type="HOGENOM" id="CLU_124928_2_0_3"/>
<gene>
    <name evidence="1" type="ordered locus">MAE_46870</name>
</gene>
<evidence type="ECO:0000313" key="2">
    <source>
        <dbReference type="Proteomes" id="UP000001510"/>
    </source>
</evidence>
<name>B0JUR1_MICAN</name>
<dbReference type="InterPro" id="IPR036388">
    <property type="entry name" value="WH-like_DNA-bd_sf"/>
</dbReference>
<reference evidence="1 2" key="1">
    <citation type="journal article" date="2007" name="DNA Res.">
        <title>Complete genomic structure of the bloom-forming toxic cyanobacterium Microcystis aeruginosa NIES-843.</title>
        <authorList>
            <person name="Kaneko T."/>
            <person name="Nakajima N."/>
            <person name="Okamoto S."/>
            <person name="Suzuki I."/>
            <person name="Tanabe Y."/>
            <person name="Tamaoki M."/>
            <person name="Nakamura Y."/>
            <person name="Kasai F."/>
            <person name="Watanabe A."/>
            <person name="Kawashima K."/>
            <person name="Kishida Y."/>
            <person name="Ono A."/>
            <person name="Shimizu Y."/>
            <person name="Takahashi C."/>
            <person name="Minami C."/>
            <person name="Fujishiro T."/>
            <person name="Kohara M."/>
            <person name="Katoh M."/>
            <person name="Nakazaki N."/>
            <person name="Nakayama S."/>
            <person name="Yamada M."/>
            <person name="Tabata S."/>
            <person name="Watanabe M.M."/>
        </authorList>
    </citation>
    <scope>NUCLEOTIDE SEQUENCE [LARGE SCALE GENOMIC DNA]</scope>
    <source>
        <strain evidence="2">NIES-843 / IAM M-247</strain>
    </source>
</reference>
<dbReference type="SUPFAM" id="SSF46689">
    <property type="entry name" value="Homeodomain-like"/>
    <property type="match status" value="1"/>
</dbReference>
<protein>
    <recommendedName>
        <fullName evidence="3">Transposase</fullName>
    </recommendedName>
</protein>
<dbReference type="Proteomes" id="UP000001510">
    <property type="component" value="Chromosome"/>
</dbReference>
<proteinExistence type="predicted"/>
<dbReference type="Pfam" id="PF13551">
    <property type="entry name" value="HTH_29"/>
    <property type="match status" value="1"/>
</dbReference>
<organism evidence="1 2">
    <name type="scientific">Microcystis aeruginosa (strain NIES-843 / IAM M-2473)</name>
    <dbReference type="NCBI Taxonomy" id="449447"/>
    <lineage>
        <taxon>Bacteria</taxon>
        <taxon>Bacillati</taxon>
        <taxon>Cyanobacteriota</taxon>
        <taxon>Cyanophyceae</taxon>
        <taxon>Oscillatoriophycideae</taxon>
        <taxon>Chroococcales</taxon>
        <taxon>Microcystaceae</taxon>
        <taxon>Microcystis</taxon>
    </lineage>
</organism>
<dbReference type="AlphaFoldDB" id="B0JUR1"/>
<evidence type="ECO:0008006" key="3">
    <source>
        <dbReference type="Google" id="ProtNLM"/>
    </source>
</evidence>
<dbReference type="eggNOG" id="COG3415">
    <property type="taxonomic scope" value="Bacteria"/>
</dbReference>
<dbReference type="KEGG" id="mar:MAE_46870"/>
<sequence>MRLIRDLNPESQKMLERIYRASKHHQVRERAKCILLSFQGTTIEELSGIFGVTRKTIYNWLTAWEDRKLIGFYNRRGRGRKPKLTEAQGQQVIDWVKEEPKSLKKSR</sequence>
<evidence type="ECO:0000313" key="1">
    <source>
        <dbReference type="EMBL" id="BAG04509.1"/>
    </source>
</evidence>
<dbReference type="EnsemblBacteria" id="BAG04509">
    <property type="protein sequence ID" value="BAG04509"/>
    <property type="gene ID" value="MAE_46870"/>
</dbReference>
<dbReference type="PaxDb" id="449447-MAE_46870"/>
<accession>B0JUR1</accession>
<dbReference type="Gene3D" id="1.10.10.10">
    <property type="entry name" value="Winged helix-like DNA-binding domain superfamily/Winged helix DNA-binding domain"/>
    <property type="match status" value="1"/>
</dbReference>
<keyword evidence="2" id="KW-1185">Reference proteome</keyword>
<dbReference type="InterPro" id="IPR009057">
    <property type="entry name" value="Homeodomain-like_sf"/>
</dbReference>
<dbReference type="EMBL" id="AP009552">
    <property type="protein sequence ID" value="BAG04509.1"/>
    <property type="molecule type" value="Genomic_DNA"/>
</dbReference>